<comment type="caution">
    <text evidence="1">The sequence shown here is derived from an EMBL/GenBank/DDBJ whole genome shotgun (WGS) entry which is preliminary data.</text>
</comment>
<reference evidence="1" key="1">
    <citation type="journal article" date="2020" name="bioRxiv">
        <title>Hybrid origin of Populus tomentosa Carr. identified through genome sequencing and phylogenomic analysis.</title>
        <authorList>
            <person name="An X."/>
            <person name="Gao K."/>
            <person name="Chen Z."/>
            <person name="Li J."/>
            <person name="Yang X."/>
            <person name="Yang X."/>
            <person name="Zhou J."/>
            <person name="Guo T."/>
            <person name="Zhao T."/>
            <person name="Huang S."/>
            <person name="Miao D."/>
            <person name="Khan W.U."/>
            <person name="Rao P."/>
            <person name="Ye M."/>
            <person name="Lei B."/>
            <person name="Liao W."/>
            <person name="Wang J."/>
            <person name="Ji L."/>
            <person name="Li Y."/>
            <person name="Guo B."/>
            <person name="Mustafa N.S."/>
            <person name="Li S."/>
            <person name="Yun Q."/>
            <person name="Keller S.R."/>
            <person name="Mao J."/>
            <person name="Zhang R."/>
            <person name="Strauss S.H."/>
        </authorList>
    </citation>
    <scope>NUCLEOTIDE SEQUENCE</scope>
    <source>
        <strain evidence="1">GM15</strain>
        <tissue evidence="1">Leaf</tissue>
    </source>
</reference>
<organism evidence="1 2">
    <name type="scientific">Populus tomentosa</name>
    <name type="common">Chinese white poplar</name>
    <dbReference type="NCBI Taxonomy" id="118781"/>
    <lineage>
        <taxon>Eukaryota</taxon>
        <taxon>Viridiplantae</taxon>
        <taxon>Streptophyta</taxon>
        <taxon>Embryophyta</taxon>
        <taxon>Tracheophyta</taxon>
        <taxon>Spermatophyta</taxon>
        <taxon>Magnoliopsida</taxon>
        <taxon>eudicotyledons</taxon>
        <taxon>Gunneridae</taxon>
        <taxon>Pentapetalae</taxon>
        <taxon>rosids</taxon>
        <taxon>fabids</taxon>
        <taxon>Malpighiales</taxon>
        <taxon>Salicaceae</taxon>
        <taxon>Saliceae</taxon>
        <taxon>Populus</taxon>
    </lineage>
</organism>
<dbReference type="EMBL" id="JAAWWB010000020">
    <property type="protein sequence ID" value="KAG6758041.1"/>
    <property type="molecule type" value="Genomic_DNA"/>
</dbReference>
<proteinExistence type="predicted"/>
<keyword evidence="2" id="KW-1185">Reference proteome</keyword>
<accession>A0A8X7YWL7</accession>
<gene>
    <name evidence="1" type="ORF">POTOM_038374</name>
</gene>
<dbReference type="Proteomes" id="UP000886885">
    <property type="component" value="Chromosome 10D"/>
</dbReference>
<name>A0A8X7YWL7_POPTO</name>
<evidence type="ECO:0000313" key="2">
    <source>
        <dbReference type="Proteomes" id="UP000886885"/>
    </source>
</evidence>
<dbReference type="AlphaFoldDB" id="A0A8X7YWL7"/>
<sequence>MKMLPRGKENLERLHMGSALKLMSKLSLHSWLQSTRSAHLGSKAETSDGSLEERWVVPFKMWHLALKLELQVNHSSQRMYHHFLTIQLSLLLESF</sequence>
<evidence type="ECO:0000313" key="1">
    <source>
        <dbReference type="EMBL" id="KAG6758041.1"/>
    </source>
</evidence>
<protein>
    <submittedName>
        <fullName evidence="1">Uncharacterized protein</fullName>
    </submittedName>
</protein>